<accession>A0ABQ7L3M5</accession>
<evidence type="ECO:0000256" key="1">
    <source>
        <dbReference type="SAM" id="MobiDB-lite"/>
    </source>
</evidence>
<dbReference type="InterPro" id="IPR006652">
    <property type="entry name" value="Kelch_1"/>
</dbReference>
<dbReference type="PANTHER" id="PTHR24414:SF172">
    <property type="entry name" value="F-BOX DOMAIN-CONTAINING PROTEIN"/>
    <property type="match status" value="1"/>
</dbReference>
<protein>
    <recommendedName>
        <fullName evidence="6">F-box domain-containing protein</fullName>
    </recommendedName>
</protein>
<dbReference type="Proteomes" id="UP000823674">
    <property type="component" value="Chromosome A07"/>
</dbReference>
<dbReference type="EMBL" id="JADBGQ010000009">
    <property type="protein sequence ID" value="KAG5380230.1"/>
    <property type="molecule type" value="Genomic_DNA"/>
</dbReference>
<dbReference type="SUPFAM" id="SSF117281">
    <property type="entry name" value="Kelch motif"/>
    <property type="match status" value="1"/>
</dbReference>
<dbReference type="Pfam" id="PF25210">
    <property type="entry name" value="Kelch_FKB95"/>
    <property type="match status" value="1"/>
</dbReference>
<dbReference type="InterPro" id="IPR050354">
    <property type="entry name" value="F-box/kelch-repeat_ARATH"/>
</dbReference>
<dbReference type="Pfam" id="PF00646">
    <property type="entry name" value="F-box"/>
    <property type="match status" value="1"/>
</dbReference>
<feature type="domain" description="F-box" evidence="2">
    <location>
        <begin position="33"/>
        <end position="72"/>
    </location>
</feature>
<dbReference type="SMART" id="SM00612">
    <property type="entry name" value="Kelch"/>
    <property type="match status" value="2"/>
</dbReference>
<evidence type="ECO:0008006" key="6">
    <source>
        <dbReference type="Google" id="ProtNLM"/>
    </source>
</evidence>
<dbReference type="InterPro" id="IPR036047">
    <property type="entry name" value="F-box-like_dom_sf"/>
</dbReference>
<dbReference type="CDD" id="cd22152">
    <property type="entry name" value="F-box_AtAFR-like"/>
    <property type="match status" value="1"/>
</dbReference>
<evidence type="ECO:0000313" key="5">
    <source>
        <dbReference type="Proteomes" id="UP000823674"/>
    </source>
</evidence>
<feature type="domain" description="FKB95-like N-terminal Kelch" evidence="3">
    <location>
        <begin position="103"/>
        <end position="310"/>
    </location>
</feature>
<dbReference type="Gene3D" id="2.120.10.80">
    <property type="entry name" value="Kelch-type beta propeller"/>
    <property type="match status" value="1"/>
</dbReference>
<dbReference type="InterPro" id="IPR057499">
    <property type="entry name" value="Kelch_FKB95"/>
</dbReference>
<evidence type="ECO:0000259" key="3">
    <source>
        <dbReference type="Pfam" id="PF25210"/>
    </source>
</evidence>
<reference evidence="4 5" key="1">
    <citation type="submission" date="2021-03" db="EMBL/GenBank/DDBJ databases">
        <authorList>
            <person name="King G.J."/>
            <person name="Bancroft I."/>
            <person name="Baten A."/>
            <person name="Bloomfield J."/>
            <person name="Borpatragohain P."/>
            <person name="He Z."/>
            <person name="Irish N."/>
            <person name="Irwin J."/>
            <person name="Liu K."/>
            <person name="Mauleon R.P."/>
            <person name="Moore J."/>
            <person name="Morris R."/>
            <person name="Ostergaard L."/>
            <person name="Wang B."/>
            <person name="Wells R."/>
        </authorList>
    </citation>
    <scope>NUCLEOTIDE SEQUENCE [LARGE SCALE GENOMIC DNA]</scope>
    <source>
        <strain evidence="4">R-o-18</strain>
        <tissue evidence="4">Leaf</tissue>
    </source>
</reference>
<gene>
    <name evidence="4" type="primary">A07p037450.1_BraROA</name>
    <name evidence="4" type="ORF">IGI04_028072</name>
</gene>
<dbReference type="SUPFAM" id="SSF81383">
    <property type="entry name" value="F-box domain"/>
    <property type="match status" value="1"/>
</dbReference>
<dbReference type="InterPro" id="IPR036322">
    <property type="entry name" value="WD40_repeat_dom_sf"/>
</dbReference>
<dbReference type="SUPFAM" id="SSF50978">
    <property type="entry name" value="WD40 repeat-like"/>
    <property type="match status" value="1"/>
</dbReference>
<keyword evidence="5" id="KW-1185">Reference proteome</keyword>
<feature type="region of interest" description="Disordered" evidence="1">
    <location>
        <begin position="1"/>
        <end position="22"/>
    </location>
</feature>
<comment type="caution">
    <text evidence="4">The sequence shown here is derived from an EMBL/GenBank/DDBJ whole genome shotgun (WGS) entry which is preliminary data.</text>
</comment>
<evidence type="ECO:0000313" key="4">
    <source>
        <dbReference type="EMBL" id="KAG5380230.1"/>
    </source>
</evidence>
<proteinExistence type="predicted"/>
<dbReference type="InterPro" id="IPR015915">
    <property type="entry name" value="Kelch-typ_b-propeller"/>
</dbReference>
<sequence length="565" mass="63308">MSCVESRMSNYGSEESRPQKKRRNEKASPRWWWSLPDAVALSIVARLTRLDHAALSLVSKRHRSLVASPELCRARSLIGCTEASLYVCLNIMPDPNPSWFVLTRNRQLRQIPSNPYQPLRSSSSSFVVVDWGIYVIGGIVNGNPTPDVWFLDCYSHTWHPVPSMKMARASASANVIDGKIYVFGGCRDEASSAEVFDPKTQTWRNFISPIGIQQSVVVQGKKIYAVDEEDQSFCSLPSECPSWTSGKRDCKPGNRNDWCAIGDLLFCRGTRGRILWCEPDELDWKEVKGLEELQESFCGLRHVMDYGKKVYEPCKPTERKVKYDISKLSCNSSGNIVIFWNTQLEYPEGLELKSAEISFERHQESEIWGKIEWSASTYNFWLHSDINSNSSLAISGSKDGSVHIENIVTGKFSPSSATILMAATRGMDKKLVIWDLQHSTPRFICDHAVPSVWSESVPVFNNLKSLAVKSDKDRGWPAIPALLRNCPHLQTLVVKGLVHHVTDKCGDVCDCISREDKGFSLTRCPVKVVKIHGFQGTMKEVATIQHFFGVFSISGGDGGGLLCEE</sequence>
<organism evidence="4 5">
    <name type="scientific">Brassica rapa subsp. trilocularis</name>
    <dbReference type="NCBI Taxonomy" id="1813537"/>
    <lineage>
        <taxon>Eukaryota</taxon>
        <taxon>Viridiplantae</taxon>
        <taxon>Streptophyta</taxon>
        <taxon>Embryophyta</taxon>
        <taxon>Tracheophyta</taxon>
        <taxon>Spermatophyta</taxon>
        <taxon>Magnoliopsida</taxon>
        <taxon>eudicotyledons</taxon>
        <taxon>Gunneridae</taxon>
        <taxon>Pentapetalae</taxon>
        <taxon>rosids</taxon>
        <taxon>malvids</taxon>
        <taxon>Brassicales</taxon>
        <taxon>Brassicaceae</taxon>
        <taxon>Brassiceae</taxon>
        <taxon>Brassica</taxon>
    </lineage>
</organism>
<name>A0ABQ7L3M5_BRACM</name>
<dbReference type="Gene3D" id="2.130.10.10">
    <property type="entry name" value="YVTN repeat-like/Quinoprotein amine dehydrogenase"/>
    <property type="match status" value="1"/>
</dbReference>
<dbReference type="InterPro" id="IPR015943">
    <property type="entry name" value="WD40/YVTN_repeat-like_dom_sf"/>
</dbReference>
<evidence type="ECO:0000259" key="2">
    <source>
        <dbReference type="Pfam" id="PF00646"/>
    </source>
</evidence>
<dbReference type="PANTHER" id="PTHR24414">
    <property type="entry name" value="F-BOX/KELCH-REPEAT PROTEIN SKIP4"/>
    <property type="match status" value="1"/>
</dbReference>
<dbReference type="InterPro" id="IPR001810">
    <property type="entry name" value="F-box_dom"/>
</dbReference>